<dbReference type="InterPro" id="IPR005632">
    <property type="entry name" value="Chaperone_Skp"/>
</dbReference>
<accession>A0A2G8T0S2</accession>
<keyword evidence="2" id="KW-0732">Signal</keyword>
<name>A0A2G8T0S2_9BURK</name>
<dbReference type="EMBL" id="PDOB01000016">
    <property type="protein sequence ID" value="PIL39645.1"/>
    <property type="molecule type" value="Genomic_DNA"/>
</dbReference>
<protein>
    <recommendedName>
        <fullName evidence="5">Outer membrane protein chaperone</fullName>
    </recommendedName>
</protein>
<dbReference type="Proteomes" id="UP000228593">
    <property type="component" value="Unassembled WGS sequence"/>
</dbReference>
<evidence type="ECO:0000256" key="2">
    <source>
        <dbReference type="ARBA" id="ARBA00022729"/>
    </source>
</evidence>
<comment type="caution">
    <text evidence="3">The sequence shown here is derived from an EMBL/GenBank/DDBJ whole genome shotgun (WGS) entry which is preliminary data.</text>
</comment>
<dbReference type="AlphaFoldDB" id="A0A2G8T0S2"/>
<dbReference type="SUPFAM" id="SSF111384">
    <property type="entry name" value="OmpH-like"/>
    <property type="match status" value="1"/>
</dbReference>
<dbReference type="Pfam" id="PF03938">
    <property type="entry name" value="OmpH"/>
    <property type="match status" value="1"/>
</dbReference>
<evidence type="ECO:0008006" key="5">
    <source>
        <dbReference type="Google" id="ProtNLM"/>
    </source>
</evidence>
<evidence type="ECO:0000256" key="1">
    <source>
        <dbReference type="ARBA" id="ARBA00009091"/>
    </source>
</evidence>
<dbReference type="GO" id="GO:0005829">
    <property type="term" value="C:cytosol"/>
    <property type="evidence" value="ECO:0007669"/>
    <property type="project" value="TreeGrafter"/>
</dbReference>
<evidence type="ECO:0000313" key="4">
    <source>
        <dbReference type="Proteomes" id="UP000228593"/>
    </source>
</evidence>
<dbReference type="InterPro" id="IPR024930">
    <property type="entry name" value="Skp_dom_sf"/>
</dbReference>
<dbReference type="PANTHER" id="PTHR35089:SF1">
    <property type="entry name" value="CHAPERONE PROTEIN SKP"/>
    <property type="match status" value="1"/>
</dbReference>
<dbReference type="Gene3D" id="3.30.910.20">
    <property type="entry name" value="Skp domain"/>
    <property type="match status" value="1"/>
</dbReference>
<comment type="similarity">
    <text evidence="1">Belongs to the Skp family.</text>
</comment>
<dbReference type="PANTHER" id="PTHR35089">
    <property type="entry name" value="CHAPERONE PROTEIN SKP"/>
    <property type="match status" value="1"/>
</dbReference>
<gene>
    <name evidence="3" type="ORF">CR103_11910</name>
</gene>
<reference evidence="3 4" key="1">
    <citation type="submission" date="2017-10" db="EMBL/GenBank/DDBJ databases">
        <title>Massilia psychrophilum sp. nov., a novel purple-pigmented bacterium isolated from Tianshan glacier, Xinjiang Municipality, China.</title>
        <authorList>
            <person name="Wang H."/>
        </authorList>
    </citation>
    <scope>NUCLEOTIDE SEQUENCE [LARGE SCALE GENOMIC DNA]</scope>
    <source>
        <strain evidence="3 4">JCM 30813</strain>
    </source>
</reference>
<dbReference type="SMART" id="SM00935">
    <property type="entry name" value="OmpH"/>
    <property type="match status" value="1"/>
</dbReference>
<sequence length="160" mass="18041">MSVGLSLLATKACAQGGPGRVGFVATERLYADSKLAKSIEARITADFAKRDKSNQELFARLKRLSEKFDSDTEALGEAERTRRAREVLDLDKEVQRKQTGFRDDLEHRKDEERALIAQKAAALIGKVAEQEKIDIVLFRDVLWTRPGVDITDKIIRLLDQ</sequence>
<keyword evidence="4" id="KW-1185">Reference proteome</keyword>
<dbReference type="GO" id="GO:0050821">
    <property type="term" value="P:protein stabilization"/>
    <property type="evidence" value="ECO:0007669"/>
    <property type="project" value="TreeGrafter"/>
</dbReference>
<dbReference type="GO" id="GO:0051082">
    <property type="term" value="F:unfolded protein binding"/>
    <property type="evidence" value="ECO:0007669"/>
    <property type="project" value="InterPro"/>
</dbReference>
<evidence type="ECO:0000313" key="3">
    <source>
        <dbReference type="EMBL" id="PIL39645.1"/>
    </source>
</evidence>
<organism evidence="3 4">
    <name type="scientific">Massilia psychrophila</name>
    <dbReference type="NCBI Taxonomy" id="1603353"/>
    <lineage>
        <taxon>Bacteria</taxon>
        <taxon>Pseudomonadati</taxon>
        <taxon>Pseudomonadota</taxon>
        <taxon>Betaproteobacteria</taxon>
        <taxon>Burkholderiales</taxon>
        <taxon>Oxalobacteraceae</taxon>
        <taxon>Telluria group</taxon>
        <taxon>Massilia</taxon>
    </lineage>
</organism>
<proteinExistence type="inferred from homology"/>
<dbReference type="OrthoDB" id="5294628at2"/>